<protein>
    <submittedName>
        <fullName evidence="3">Uncharacterized protein LOC111121579 isoform X1</fullName>
    </submittedName>
</protein>
<dbReference type="GO" id="GO:0005576">
    <property type="term" value="C:extracellular region"/>
    <property type="evidence" value="ECO:0007669"/>
    <property type="project" value="InterPro"/>
</dbReference>
<evidence type="ECO:0000313" key="2">
    <source>
        <dbReference type="Proteomes" id="UP000694844"/>
    </source>
</evidence>
<dbReference type="GO" id="GO:0005509">
    <property type="term" value="F:calcium ion binding"/>
    <property type="evidence" value="ECO:0007669"/>
    <property type="project" value="InterPro"/>
</dbReference>
<dbReference type="PANTHER" id="PTHR10697:SF13">
    <property type="entry name" value="RICIN B LECTIN DOMAIN-CONTAINING PROTEIN"/>
    <property type="match status" value="1"/>
</dbReference>
<dbReference type="GO" id="GO:0007160">
    <property type="term" value="P:cell-matrix adhesion"/>
    <property type="evidence" value="ECO:0007669"/>
    <property type="project" value="InterPro"/>
</dbReference>
<dbReference type="GeneID" id="111121579"/>
<keyword evidence="2" id="KW-1185">Reference proteome</keyword>
<dbReference type="Proteomes" id="UP000694844">
    <property type="component" value="Chromosome 2"/>
</dbReference>
<feature type="chain" id="PRO_5034727083" evidence="1">
    <location>
        <begin position="19"/>
        <end position="213"/>
    </location>
</feature>
<dbReference type="AlphaFoldDB" id="A0A8B8CSA8"/>
<dbReference type="GO" id="GO:0005764">
    <property type="term" value="C:lysosome"/>
    <property type="evidence" value="ECO:0007669"/>
    <property type="project" value="TreeGrafter"/>
</dbReference>
<proteinExistence type="predicted"/>
<feature type="signal peptide" evidence="1">
    <location>
        <begin position="1"/>
        <end position="18"/>
    </location>
</feature>
<dbReference type="PANTHER" id="PTHR10697">
    <property type="entry name" value="MAMMALIAN EPENDYMIN-RELATED PROTEIN 1"/>
    <property type="match status" value="1"/>
</dbReference>
<evidence type="ECO:0000256" key="1">
    <source>
        <dbReference type="SAM" id="SignalP"/>
    </source>
</evidence>
<dbReference type="KEGG" id="cvn:111121579"/>
<name>A0A8B8CSA8_CRAVI</name>
<sequence length="213" mass="22572">MFLCSVLTLAVSVALSRAAAGPPAPCCIGQQFSANIDETGGQVEGGGGKFMDQMMFVQTDYSNKVTYVEGTVTRPTGTYLYRLVNDYTENMSYSFVSGACYKVGAPTFPLQDQCLLSNATYVGTSKLGSPSRNIPVNTYQVDLGGIDVKAVVSADGSCTPIMESLAGTIGGSKRVLSSESITPAVDAVFLQLPAFPQQTGRLQIRQIDLCIHP</sequence>
<organism evidence="2 3">
    <name type="scientific">Crassostrea virginica</name>
    <name type="common">Eastern oyster</name>
    <dbReference type="NCBI Taxonomy" id="6565"/>
    <lineage>
        <taxon>Eukaryota</taxon>
        <taxon>Metazoa</taxon>
        <taxon>Spiralia</taxon>
        <taxon>Lophotrochozoa</taxon>
        <taxon>Mollusca</taxon>
        <taxon>Bivalvia</taxon>
        <taxon>Autobranchia</taxon>
        <taxon>Pteriomorphia</taxon>
        <taxon>Ostreida</taxon>
        <taxon>Ostreoidea</taxon>
        <taxon>Ostreidae</taxon>
        <taxon>Crassostrea</taxon>
    </lineage>
</organism>
<dbReference type="RefSeq" id="XP_022318615.1">
    <property type="nucleotide sequence ID" value="XM_022462907.1"/>
</dbReference>
<dbReference type="InterPro" id="IPR001299">
    <property type="entry name" value="Ependymin"/>
</dbReference>
<evidence type="ECO:0000313" key="3">
    <source>
        <dbReference type="RefSeq" id="XP_022318615.1"/>
    </source>
</evidence>
<keyword evidence="1" id="KW-0732">Signal</keyword>
<gene>
    <name evidence="3" type="primary">LOC111121579</name>
</gene>
<reference evidence="3" key="1">
    <citation type="submission" date="2025-08" db="UniProtKB">
        <authorList>
            <consortium name="RefSeq"/>
        </authorList>
    </citation>
    <scope>IDENTIFICATION</scope>
    <source>
        <tissue evidence="3">Whole sample</tissue>
    </source>
</reference>
<accession>A0A8B8CSA8</accession>